<comment type="caution">
    <text evidence="2">The sequence shown here is derived from an EMBL/GenBank/DDBJ whole genome shotgun (WGS) entry which is preliminary data.</text>
</comment>
<name>A0ABT4GRQ7_PAEAL</name>
<protein>
    <recommendedName>
        <fullName evidence="4">Ribosomal protein L7/L12 C-terminal domain-containing protein</fullName>
    </recommendedName>
</protein>
<evidence type="ECO:0000313" key="3">
    <source>
        <dbReference type="Proteomes" id="UP001527181"/>
    </source>
</evidence>
<dbReference type="EMBL" id="JAMDNP010000005">
    <property type="protein sequence ID" value="MCY9759345.1"/>
    <property type="molecule type" value="Genomic_DNA"/>
</dbReference>
<feature type="transmembrane region" description="Helical" evidence="1">
    <location>
        <begin position="51"/>
        <end position="70"/>
    </location>
</feature>
<keyword evidence="1" id="KW-0472">Membrane</keyword>
<evidence type="ECO:0000256" key="1">
    <source>
        <dbReference type="SAM" id="Phobius"/>
    </source>
</evidence>
<keyword evidence="3" id="KW-1185">Reference proteome</keyword>
<keyword evidence="1" id="KW-0812">Transmembrane</keyword>
<gene>
    <name evidence="2" type="ORF">M5X12_02045</name>
</gene>
<evidence type="ECO:0008006" key="4">
    <source>
        <dbReference type="Google" id="ProtNLM"/>
    </source>
</evidence>
<accession>A0ABT4GRQ7</accession>
<evidence type="ECO:0000313" key="2">
    <source>
        <dbReference type="EMBL" id="MCY9759345.1"/>
    </source>
</evidence>
<organism evidence="2 3">
    <name type="scientific">Paenibacillus alvei</name>
    <name type="common">Bacillus alvei</name>
    <dbReference type="NCBI Taxonomy" id="44250"/>
    <lineage>
        <taxon>Bacteria</taxon>
        <taxon>Bacillati</taxon>
        <taxon>Bacillota</taxon>
        <taxon>Bacilli</taxon>
        <taxon>Bacillales</taxon>
        <taxon>Paenibacillaceae</taxon>
        <taxon>Paenibacillus</taxon>
    </lineage>
</organism>
<dbReference type="Proteomes" id="UP001527181">
    <property type="component" value="Unassembled WGS sequence"/>
</dbReference>
<proteinExistence type="predicted"/>
<dbReference type="RefSeq" id="WP_268594504.1">
    <property type="nucleotide sequence ID" value="NZ_JAMDLX010000013.1"/>
</dbReference>
<sequence>MAIGFSSGVTGPIKSTLDKLGKSVSPPLVPQVLYSYLILRKIGRSLMDSSIYVIIFLLLALIFSVITNYYNSKKLNSLEEALYESYRNNSEVKSFVEKVLEGESEEVEAIKRVRTKYGLSIGNAKKIIDLYRRSE</sequence>
<reference evidence="2 3" key="1">
    <citation type="submission" date="2022-05" db="EMBL/GenBank/DDBJ databases">
        <title>Genome Sequencing of Bee-Associated Microbes.</title>
        <authorList>
            <person name="Dunlap C."/>
        </authorList>
    </citation>
    <scope>NUCLEOTIDE SEQUENCE [LARGE SCALE GENOMIC DNA]</scope>
    <source>
        <strain evidence="2 3">NRRL B-04010</strain>
    </source>
</reference>
<keyword evidence="1" id="KW-1133">Transmembrane helix</keyword>